<proteinExistence type="predicted"/>
<dbReference type="OrthoDB" id="252110at2759"/>
<dbReference type="Proteomes" id="UP000283634">
    <property type="component" value="Unassembled WGS sequence"/>
</dbReference>
<organism evidence="1 2">
    <name type="scientific">Trypanosoma rangeli</name>
    <dbReference type="NCBI Taxonomy" id="5698"/>
    <lineage>
        <taxon>Eukaryota</taxon>
        <taxon>Discoba</taxon>
        <taxon>Euglenozoa</taxon>
        <taxon>Kinetoplastea</taxon>
        <taxon>Metakinetoplastina</taxon>
        <taxon>Trypanosomatida</taxon>
        <taxon>Trypanosomatidae</taxon>
        <taxon>Trypanosoma</taxon>
        <taxon>Herpetosoma</taxon>
    </lineage>
</organism>
<dbReference type="GeneID" id="40326224"/>
<keyword evidence="2" id="KW-1185">Reference proteome</keyword>
<evidence type="ECO:0000313" key="2">
    <source>
        <dbReference type="Proteomes" id="UP000283634"/>
    </source>
</evidence>
<protein>
    <submittedName>
        <fullName evidence="1">von Willebrand factor type A</fullName>
    </submittedName>
</protein>
<comment type="caution">
    <text evidence="1">The sequence shown here is derived from an EMBL/GenBank/DDBJ whole genome shotgun (WGS) entry which is preliminary data.</text>
</comment>
<name>A0A3R7NP16_TRYRA</name>
<reference evidence="1 2" key="1">
    <citation type="journal article" date="2018" name="BMC Genomics">
        <title>Genomic comparison of Trypanosoma conorhini and Trypanosoma rangeli to Trypanosoma cruzi strains of high and low virulence.</title>
        <authorList>
            <person name="Bradwell K.R."/>
            <person name="Koparde V.N."/>
            <person name="Matveyev A.V."/>
            <person name="Serrano M.G."/>
            <person name="Alves J.M."/>
            <person name="Parikh H."/>
            <person name="Huang B."/>
            <person name="Lee V."/>
            <person name="Espinosa-Alvarez O."/>
            <person name="Ortiz P.A."/>
            <person name="Costa-Martins A.G."/>
            <person name="Teixeira M.M."/>
            <person name="Buck G.A."/>
        </authorList>
    </citation>
    <scope>NUCLEOTIDE SEQUENCE [LARGE SCALE GENOMIC DNA]</scope>
    <source>
        <strain evidence="1 2">AM80</strain>
    </source>
</reference>
<gene>
    <name evidence="1" type="ORF">TraAM80_02291</name>
</gene>
<accession>A0A3R7NP16</accession>
<sequence length="100" mass="11343">MGVDLFHRAVDAFPLTMPDPLPTNLYGAVAYSLEASYQMPLTFNEKKKHVRHLLSPPTPLTPPLASQKQRPFIKLSTLQKKKKILPLWRLAFESVLIFAS</sequence>
<dbReference type="RefSeq" id="XP_029240855.1">
    <property type="nucleotide sequence ID" value="XM_029379298.1"/>
</dbReference>
<dbReference type="AlphaFoldDB" id="A0A3R7NP16"/>
<evidence type="ECO:0000313" key="1">
    <source>
        <dbReference type="EMBL" id="RNF09248.1"/>
    </source>
</evidence>
<dbReference type="EMBL" id="MKGL01000051">
    <property type="protein sequence ID" value="RNF09248.1"/>
    <property type="molecule type" value="Genomic_DNA"/>
</dbReference>